<keyword evidence="2" id="KW-1185">Reference proteome</keyword>
<organism evidence="1 2">
    <name type="scientific">Colletotrichum chrysophilum</name>
    <dbReference type="NCBI Taxonomy" id="1836956"/>
    <lineage>
        <taxon>Eukaryota</taxon>
        <taxon>Fungi</taxon>
        <taxon>Dikarya</taxon>
        <taxon>Ascomycota</taxon>
        <taxon>Pezizomycotina</taxon>
        <taxon>Sordariomycetes</taxon>
        <taxon>Hypocreomycetidae</taxon>
        <taxon>Glomerellales</taxon>
        <taxon>Glomerellaceae</taxon>
        <taxon>Colletotrichum</taxon>
        <taxon>Colletotrichum gloeosporioides species complex</taxon>
    </lineage>
</organism>
<accession>A0AAD9A1R3</accession>
<proteinExistence type="predicted"/>
<evidence type="ECO:0000313" key="1">
    <source>
        <dbReference type="EMBL" id="KAK1839816.1"/>
    </source>
</evidence>
<protein>
    <submittedName>
        <fullName evidence="1">Uncharacterized protein</fullName>
    </submittedName>
</protein>
<name>A0AAD9A1R3_9PEZI</name>
<sequence length="91" mass="9764">MPSIEVMTACTHDSATELLDNFLAGDFSDARFASGICAKAVCLAPPVPTSFTTHAASSLLAHLETKTKAAPIKLNHPTLETEFDPAHRRRT</sequence>
<dbReference type="AlphaFoldDB" id="A0AAD9A1R3"/>
<dbReference type="EMBL" id="JAQOWY010000625">
    <property type="protein sequence ID" value="KAK1839816.1"/>
    <property type="molecule type" value="Genomic_DNA"/>
</dbReference>
<evidence type="ECO:0000313" key="2">
    <source>
        <dbReference type="Proteomes" id="UP001243330"/>
    </source>
</evidence>
<dbReference type="Proteomes" id="UP001243330">
    <property type="component" value="Unassembled WGS sequence"/>
</dbReference>
<comment type="caution">
    <text evidence="1">The sequence shown here is derived from an EMBL/GenBank/DDBJ whole genome shotgun (WGS) entry which is preliminary data.</text>
</comment>
<reference evidence="1" key="1">
    <citation type="submission" date="2023-01" db="EMBL/GenBank/DDBJ databases">
        <title>Colletotrichum chrysophilum M932 genome sequence.</title>
        <authorList>
            <person name="Baroncelli R."/>
        </authorList>
    </citation>
    <scope>NUCLEOTIDE SEQUENCE</scope>
    <source>
        <strain evidence="1">M932</strain>
    </source>
</reference>
<gene>
    <name evidence="1" type="ORF">CCHR01_17564</name>
</gene>